<accession>A0A8S0Z079</accession>
<evidence type="ECO:0000313" key="1">
    <source>
        <dbReference type="EMBL" id="CAB3225509.1"/>
    </source>
</evidence>
<gene>
    <name evidence="1" type="ORF">APLA_LOCUS2263</name>
</gene>
<organism evidence="1 2">
    <name type="scientific">Arctia plantaginis</name>
    <name type="common">Wood tiger moth</name>
    <name type="synonym">Phalaena plantaginis</name>
    <dbReference type="NCBI Taxonomy" id="874455"/>
    <lineage>
        <taxon>Eukaryota</taxon>
        <taxon>Metazoa</taxon>
        <taxon>Ecdysozoa</taxon>
        <taxon>Arthropoda</taxon>
        <taxon>Hexapoda</taxon>
        <taxon>Insecta</taxon>
        <taxon>Pterygota</taxon>
        <taxon>Neoptera</taxon>
        <taxon>Endopterygota</taxon>
        <taxon>Lepidoptera</taxon>
        <taxon>Glossata</taxon>
        <taxon>Ditrysia</taxon>
        <taxon>Noctuoidea</taxon>
        <taxon>Erebidae</taxon>
        <taxon>Arctiinae</taxon>
        <taxon>Arctia</taxon>
    </lineage>
</organism>
<protein>
    <recommendedName>
        <fullName evidence="3">Ommochrome-binding protein-like</fullName>
    </recommendedName>
</protein>
<dbReference type="InterPro" id="IPR015943">
    <property type="entry name" value="WD40/YVTN_repeat-like_dom_sf"/>
</dbReference>
<comment type="caution">
    <text evidence="1">The sequence shown here is derived from an EMBL/GenBank/DDBJ whole genome shotgun (WGS) entry which is preliminary data.</text>
</comment>
<name>A0A8S0Z079_ARCPL</name>
<dbReference type="EMBL" id="CADEBD010000226">
    <property type="protein sequence ID" value="CAB3225509.1"/>
    <property type="molecule type" value="Genomic_DNA"/>
</dbReference>
<dbReference type="Proteomes" id="UP000494256">
    <property type="component" value="Unassembled WGS sequence"/>
</dbReference>
<dbReference type="AlphaFoldDB" id="A0A8S0Z079"/>
<evidence type="ECO:0000313" key="2">
    <source>
        <dbReference type="Proteomes" id="UP000494256"/>
    </source>
</evidence>
<reference evidence="1 2" key="1">
    <citation type="submission" date="2020-04" db="EMBL/GenBank/DDBJ databases">
        <authorList>
            <person name="Wallbank WR R."/>
            <person name="Pardo Diaz C."/>
            <person name="Kozak K."/>
            <person name="Martin S."/>
            <person name="Jiggins C."/>
            <person name="Moest M."/>
            <person name="Warren A I."/>
            <person name="Byers J.R.P. K."/>
            <person name="Montejo-Kovacevich G."/>
            <person name="Yen C E."/>
        </authorList>
    </citation>
    <scope>NUCLEOTIDE SEQUENCE [LARGE SCALE GENOMIC DNA]</scope>
</reference>
<dbReference type="Gene3D" id="2.130.10.10">
    <property type="entry name" value="YVTN repeat-like/Quinoprotein amine dehydrogenase"/>
    <property type="match status" value="1"/>
</dbReference>
<dbReference type="OrthoDB" id="5985440at2759"/>
<sequence>MDYFWRPFSSYLVKYSIQTHFAVLLLLSSKLRGQDYGTVKPHCDIVEFNSKYFDRQILFGGYGRSFNLFFHELSGSLFFSRATQKTNLTDRQIIMCNRVKDYCTYVHGLDKGSAIAYDQNSDEIFFGTPDGVYRYDYFLKKAKRVGVEDVPIGELQIFDKFFYYTVQPVHKLYMVENYNFSDVALVMYTEVDHFHVSRRKVFYVSNRTALYEFSNTKSCVLTNRTNLKIRQIVEDSEKNVYFGTNEGVYTYKNRFRRIMKMPIKSELFGWTVVNLLTPKNNLMIIYSDAKNIYRLIASDNTYCINDYIARKKKYYEKNKRKNDTVSLKLQLIL</sequence>
<evidence type="ECO:0008006" key="3">
    <source>
        <dbReference type="Google" id="ProtNLM"/>
    </source>
</evidence>
<proteinExistence type="predicted"/>